<evidence type="ECO:0000256" key="5">
    <source>
        <dbReference type="ARBA" id="ARBA00022984"/>
    </source>
</evidence>
<keyword evidence="3 8" id="KW-0812">Transmembrane</keyword>
<reference evidence="9 10" key="1">
    <citation type="submission" date="2020-08" db="EMBL/GenBank/DDBJ databases">
        <title>Sequencing the genomes of 1000 actinobacteria strains.</title>
        <authorList>
            <person name="Klenk H.-P."/>
        </authorList>
    </citation>
    <scope>NUCLEOTIDE SEQUENCE [LARGE SCALE GENOMIC DNA]</scope>
    <source>
        <strain evidence="9 10">DSM 16678</strain>
    </source>
</reference>
<comment type="caution">
    <text evidence="9">The sequence shown here is derived from an EMBL/GenBank/DDBJ whole genome shotgun (WGS) entry which is preliminary data.</text>
</comment>
<feature type="transmembrane region" description="Helical" evidence="8">
    <location>
        <begin position="398"/>
        <end position="421"/>
    </location>
</feature>
<evidence type="ECO:0000256" key="7">
    <source>
        <dbReference type="ARBA" id="ARBA00023136"/>
    </source>
</evidence>
<dbReference type="RefSeq" id="WP_183513561.1">
    <property type="nucleotide sequence ID" value="NZ_JACIBU010000001.1"/>
</dbReference>
<feature type="transmembrane region" description="Helical" evidence="8">
    <location>
        <begin position="164"/>
        <end position="185"/>
    </location>
</feature>
<name>A0A839Y3U9_9ACTN</name>
<dbReference type="GO" id="GO:0015648">
    <property type="term" value="F:lipid-linked peptidoglycan transporter activity"/>
    <property type="evidence" value="ECO:0007669"/>
    <property type="project" value="TreeGrafter"/>
</dbReference>
<evidence type="ECO:0000313" key="9">
    <source>
        <dbReference type="EMBL" id="MBB3675341.1"/>
    </source>
</evidence>
<protein>
    <submittedName>
        <fullName evidence="9">Putative peptidoglycan lipid II flippase</fullName>
    </submittedName>
</protein>
<evidence type="ECO:0000256" key="8">
    <source>
        <dbReference type="SAM" id="Phobius"/>
    </source>
</evidence>
<keyword evidence="6 8" id="KW-1133">Transmembrane helix</keyword>
<dbReference type="AlphaFoldDB" id="A0A839Y3U9"/>
<feature type="transmembrane region" description="Helical" evidence="8">
    <location>
        <begin position="93"/>
        <end position="113"/>
    </location>
</feature>
<feature type="transmembrane region" description="Helical" evidence="8">
    <location>
        <begin position="365"/>
        <end position="386"/>
    </location>
</feature>
<evidence type="ECO:0000256" key="2">
    <source>
        <dbReference type="ARBA" id="ARBA00022475"/>
    </source>
</evidence>
<dbReference type="PRINTS" id="PR01806">
    <property type="entry name" value="VIRFACTRMVIN"/>
</dbReference>
<dbReference type="InterPro" id="IPR004268">
    <property type="entry name" value="MurJ"/>
</dbReference>
<feature type="transmembrane region" description="Helical" evidence="8">
    <location>
        <begin position="282"/>
        <end position="308"/>
    </location>
</feature>
<evidence type="ECO:0000256" key="1">
    <source>
        <dbReference type="ARBA" id="ARBA00004651"/>
    </source>
</evidence>
<comment type="subcellular location">
    <subcellularLocation>
        <location evidence="1">Cell membrane</location>
        <topology evidence="1">Multi-pass membrane protein</topology>
    </subcellularLocation>
</comment>
<feature type="transmembrane region" description="Helical" evidence="8">
    <location>
        <begin position="427"/>
        <end position="453"/>
    </location>
</feature>
<feature type="transmembrane region" description="Helical" evidence="8">
    <location>
        <begin position="465"/>
        <end position="486"/>
    </location>
</feature>
<evidence type="ECO:0000256" key="6">
    <source>
        <dbReference type="ARBA" id="ARBA00022989"/>
    </source>
</evidence>
<dbReference type="GO" id="GO:0005886">
    <property type="term" value="C:plasma membrane"/>
    <property type="evidence" value="ECO:0007669"/>
    <property type="project" value="UniProtKB-SubCell"/>
</dbReference>
<keyword evidence="2" id="KW-1003">Cell membrane</keyword>
<keyword evidence="5" id="KW-0573">Peptidoglycan synthesis</keyword>
<feature type="transmembrane region" description="Helical" evidence="8">
    <location>
        <begin position="205"/>
        <end position="227"/>
    </location>
</feature>
<feature type="transmembrane region" description="Helical" evidence="8">
    <location>
        <begin position="248"/>
        <end position="270"/>
    </location>
</feature>
<feature type="transmembrane region" description="Helical" evidence="8">
    <location>
        <begin position="57"/>
        <end position="81"/>
    </location>
</feature>
<dbReference type="GO" id="GO:0034204">
    <property type="term" value="P:lipid translocation"/>
    <property type="evidence" value="ECO:0007669"/>
    <property type="project" value="TreeGrafter"/>
</dbReference>
<dbReference type="InterPro" id="IPR051050">
    <property type="entry name" value="Lipid_II_flippase_MurJ/MviN"/>
</dbReference>
<dbReference type="Proteomes" id="UP000580718">
    <property type="component" value="Unassembled WGS sequence"/>
</dbReference>
<dbReference type="EMBL" id="JACIBU010000001">
    <property type="protein sequence ID" value="MBB3675341.1"/>
    <property type="molecule type" value="Genomic_DNA"/>
</dbReference>
<feature type="transmembrane region" description="Helical" evidence="8">
    <location>
        <begin position="498"/>
        <end position="520"/>
    </location>
</feature>
<organism evidence="9 10">
    <name type="scientific">Modestobacter versicolor</name>
    <dbReference type="NCBI Taxonomy" id="429133"/>
    <lineage>
        <taxon>Bacteria</taxon>
        <taxon>Bacillati</taxon>
        <taxon>Actinomycetota</taxon>
        <taxon>Actinomycetes</taxon>
        <taxon>Geodermatophilales</taxon>
        <taxon>Geodermatophilaceae</taxon>
        <taxon>Modestobacter</taxon>
    </lineage>
</organism>
<evidence type="ECO:0000256" key="3">
    <source>
        <dbReference type="ARBA" id="ARBA00022692"/>
    </source>
</evidence>
<accession>A0A839Y3U9</accession>
<gene>
    <name evidence="9" type="ORF">FHX36_001076</name>
</gene>
<dbReference type="PANTHER" id="PTHR47019">
    <property type="entry name" value="LIPID II FLIPPASE MURJ"/>
    <property type="match status" value="1"/>
</dbReference>
<keyword evidence="7 8" id="KW-0472">Membrane</keyword>
<feature type="transmembrane region" description="Helical" evidence="8">
    <location>
        <begin position="133"/>
        <end position="157"/>
    </location>
</feature>
<sequence>MTGRRLAQGAAGAALLIAALTLLSRLAGFGRTVVLTNAVGAGSTGDTYQAANNVPNIVFEVVAGGALASLVVPMLAGGIAAGDRDQVRRTASALLGWTLLVLVPLAVLLALLARPIATALLGGDAGDPAKVDVAARFLVVFAPQVVLYGIAVVLTGVLQAHRRFAAPALAPLLSSIVVAGAYLLFAGSGGSRDVEGLTTSAELVLGVGTTLGVVALAAALLLPLRGLRLGLRPTLRFPVGVAPRARRLALAGVLTLAGQQLVAIVAIRLANADAPDGTQVVYFAGMTVFLLPWAALAVPLATSVYPGLSERSAERDDPGYAATLAPAAVLTVVTGALAAAGLVAVSGPMARVFLASPDDADAAAALQPTIAAFAPGLVGYGLVALLSRALYARGLWQAPTACVAGGWLVAVAADVVLAAVLPDDDRALALAAGHSVGVTVAGVALLVVVARVAGAAALSGVARTGLPAVLAGVLAGAAGLLTARALGADPVPDGGVPAAIGIGVGAGGVVLLVAAAVMMVTSRGPLLAAVSGLRRSGEQEVAGV</sequence>
<dbReference type="Pfam" id="PF03023">
    <property type="entry name" value="MurJ"/>
    <property type="match status" value="1"/>
</dbReference>
<dbReference type="PANTHER" id="PTHR47019:SF1">
    <property type="entry name" value="LIPID II FLIPPASE MURJ"/>
    <property type="match status" value="1"/>
</dbReference>
<feature type="transmembrane region" description="Helical" evidence="8">
    <location>
        <begin position="320"/>
        <end position="345"/>
    </location>
</feature>
<proteinExistence type="predicted"/>
<evidence type="ECO:0000313" key="10">
    <source>
        <dbReference type="Proteomes" id="UP000580718"/>
    </source>
</evidence>
<dbReference type="GO" id="GO:0008360">
    <property type="term" value="P:regulation of cell shape"/>
    <property type="evidence" value="ECO:0007669"/>
    <property type="project" value="UniProtKB-KW"/>
</dbReference>
<dbReference type="GO" id="GO:0009252">
    <property type="term" value="P:peptidoglycan biosynthetic process"/>
    <property type="evidence" value="ECO:0007669"/>
    <property type="project" value="UniProtKB-KW"/>
</dbReference>
<keyword evidence="4" id="KW-0133">Cell shape</keyword>
<evidence type="ECO:0000256" key="4">
    <source>
        <dbReference type="ARBA" id="ARBA00022960"/>
    </source>
</evidence>